<keyword evidence="1" id="KW-0732">Signal</keyword>
<dbReference type="RefSeq" id="WP_081896578.1">
    <property type="nucleotide sequence ID" value="NZ_CABVQD010000017.1"/>
</dbReference>
<evidence type="ECO:0000259" key="2">
    <source>
        <dbReference type="PROSITE" id="PS50914"/>
    </source>
</evidence>
<name>A0A6P2NS01_9BURK</name>
<proteinExistence type="predicted"/>
<dbReference type="Proteomes" id="UP000494330">
    <property type="component" value="Unassembled WGS sequence"/>
</dbReference>
<dbReference type="PANTHER" id="PTHR34606">
    <property type="entry name" value="BON DOMAIN-CONTAINING PROTEIN"/>
    <property type="match status" value="1"/>
</dbReference>
<accession>A0A6P2NS01</accession>
<protein>
    <submittedName>
        <fullName evidence="3">Transporter</fullName>
    </submittedName>
</protein>
<dbReference type="InterPro" id="IPR007055">
    <property type="entry name" value="BON_dom"/>
</dbReference>
<dbReference type="InterPro" id="IPR051686">
    <property type="entry name" value="Lipoprotein_DolP"/>
</dbReference>
<reference evidence="3 4" key="1">
    <citation type="submission" date="2019-09" db="EMBL/GenBank/DDBJ databases">
        <authorList>
            <person name="Depoorter E."/>
        </authorList>
    </citation>
    <scope>NUCLEOTIDE SEQUENCE [LARGE SCALE GENOMIC DNA]</scope>
    <source>
        <strain evidence="3">LMG 30113</strain>
    </source>
</reference>
<evidence type="ECO:0000313" key="4">
    <source>
        <dbReference type="Proteomes" id="UP000494330"/>
    </source>
</evidence>
<dbReference type="AlphaFoldDB" id="A0A6P2NS01"/>
<dbReference type="PANTHER" id="PTHR34606:SF15">
    <property type="entry name" value="BON DOMAIN-CONTAINING PROTEIN"/>
    <property type="match status" value="1"/>
</dbReference>
<feature type="domain" description="BON" evidence="2">
    <location>
        <begin position="65"/>
        <end position="133"/>
    </location>
</feature>
<evidence type="ECO:0000313" key="3">
    <source>
        <dbReference type="EMBL" id="VWB97448.1"/>
    </source>
</evidence>
<dbReference type="Gene3D" id="3.30.1340.30">
    <property type="match status" value="1"/>
</dbReference>
<keyword evidence="4" id="KW-1185">Reference proteome</keyword>
<organism evidence="3 4">
    <name type="scientific">Burkholderia paludis</name>
    <dbReference type="NCBI Taxonomy" id="1506587"/>
    <lineage>
        <taxon>Bacteria</taxon>
        <taxon>Pseudomonadati</taxon>
        <taxon>Pseudomonadota</taxon>
        <taxon>Betaproteobacteria</taxon>
        <taxon>Burkholderiales</taxon>
        <taxon>Burkholderiaceae</taxon>
        <taxon>Burkholderia</taxon>
        <taxon>Burkholderia cepacia complex</taxon>
    </lineage>
</organism>
<dbReference type="SMART" id="SM00749">
    <property type="entry name" value="BON"/>
    <property type="match status" value="1"/>
</dbReference>
<evidence type="ECO:0000256" key="1">
    <source>
        <dbReference type="SAM" id="SignalP"/>
    </source>
</evidence>
<feature type="signal peptide" evidence="1">
    <location>
        <begin position="1"/>
        <end position="25"/>
    </location>
</feature>
<dbReference type="PROSITE" id="PS50914">
    <property type="entry name" value="BON"/>
    <property type="match status" value="1"/>
</dbReference>
<feature type="chain" id="PRO_5044426846" evidence="1">
    <location>
        <begin position="26"/>
        <end position="136"/>
    </location>
</feature>
<gene>
    <name evidence="3" type="ORF">BPA30113_04555</name>
</gene>
<dbReference type="EMBL" id="CABVQD010000017">
    <property type="protein sequence ID" value="VWB97448.1"/>
    <property type="molecule type" value="Genomic_DNA"/>
</dbReference>
<sequence length="136" mass="13851">MQVCRRGSRYLVAWTIALSALSAAAQESQGGGAATPASASASAAASASVSASASGSESRKATKAADRRLRKQVAGALARTKRLDSSRLLIFARSGVVTLSGEVADAEQAALAASVAQRVPGVGEVRNRLRISPQTR</sequence>
<dbReference type="Pfam" id="PF04972">
    <property type="entry name" value="BON"/>
    <property type="match status" value="1"/>
</dbReference>
<dbReference type="InterPro" id="IPR014004">
    <property type="entry name" value="Transpt-assoc_nodulatn_dom_bac"/>
</dbReference>